<accession>A0A1E5QBC6</accession>
<dbReference type="AlphaFoldDB" id="A0A1E5QBC6"/>
<evidence type="ECO:0000313" key="3">
    <source>
        <dbReference type="Proteomes" id="UP000095347"/>
    </source>
</evidence>
<dbReference type="Proteomes" id="UP000095347">
    <property type="component" value="Unassembled WGS sequence"/>
</dbReference>
<feature type="transmembrane region" description="Helical" evidence="1">
    <location>
        <begin position="96"/>
        <end position="116"/>
    </location>
</feature>
<sequence length="160" mass="16821">MQTLWQAFPVLVRLAVLPFALSVGAVILARLVGPPARYGFDVLHGLFLLSYITSVSRVSESQASGHVVTGPSLWGWAVPQPIWPGVRPLLGLLGEALLLIIPGIVLLFIATMVVSAALSSIDSLVLEVVGILLPEFILNTLLGLVLGAGVAKILAERNAA</sequence>
<gene>
    <name evidence="2" type="ORF">BEN30_04470</name>
</gene>
<keyword evidence="1" id="KW-1133">Transmembrane helix</keyword>
<name>A0A1E5QBC6_9PROT</name>
<proteinExistence type="predicted"/>
<protein>
    <submittedName>
        <fullName evidence="2">Uncharacterized protein</fullName>
    </submittedName>
</protein>
<feature type="transmembrane region" description="Helical" evidence="1">
    <location>
        <begin position="136"/>
        <end position="155"/>
    </location>
</feature>
<dbReference type="STRING" id="28181.BEN30_04470"/>
<keyword evidence="1" id="KW-0812">Transmembrane</keyword>
<evidence type="ECO:0000313" key="2">
    <source>
        <dbReference type="EMBL" id="OEJ69336.1"/>
    </source>
</evidence>
<reference evidence="3" key="1">
    <citation type="submission" date="2016-07" db="EMBL/GenBank/DDBJ databases">
        <authorList>
            <person name="Florea S."/>
            <person name="Webb J.S."/>
            <person name="Jaromczyk J."/>
            <person name="Schardl C.L."/>
        </authorList>
    </citation>
    <scope>NUCLEOTIDE SEQUENCE [LARGE SCALE GENOMIC DNA]</scope>
    <source>
        <strain evidence="3">MV-1</strain>
    </source>
</reference>
<feature type="transmembrane region" description="Helical" evidence="1">
    <location>
        <begin position="12"/>
        <end position="32"/>
    </location>
</feature>
<keyword evidence="3" id="KW-1185">Reference proteome</keyword>
<comment type="caution">
    <text evidence="2">The sequence shown here is derived from an EMBL/GenBank/DDBJ whole genome shotgun (WGS) entry which is preliminary data.</text>
</comment>
<evidence type="ECO:0000256" key="1">
    <source>
        <dbReference type="SAM" id="Phobius"/>
    </source>
</evidence>
<dbReference type="EMBL" id="MCGG01000008">
    <property type="protein sequence ID" value="OEJ69336.1"/>
    <property type="molecule type" value="Genomic_DNA"/>
</dbReference>
<keyword evidence="1" id="KW-0472">Membrane</keyword>
<organism evidence="2 3">
    <name type="scientific">Magnetovibrio blakemorei</name>
    <dbReference type="NCBI Taxonomy" id="28181"/>
    <lineage>
        <taxon>Bacteria</taxon>
        <taxon>Pseudomonadati</taxon>
        <taxon>Pseudomonadota</taxon>
        <taxon>Alphaproteobacteria</taxon>
        <taxon>Rhodospirillales</taxon>
        <taxon>Magnetovibrionaceae</taxon>
        <taxon>Magnetovibrio</taxon>
    </lineage>
</organism>